<keyword evidence="1" id="KW-0732">Signal</keyword>
<protein>
    <recommendedName>
        <fullName evidence="4">YncE family protein</fullName>
    </recommendedName>
</protein>
<dbReference type="InterPro" id="IPR015943">
    <property type="entry name" value="WD40/YVTN_repeat-like_dom_sf"/>
</dbReference>
<dbReference type="RefSeq" id="WP_160905037.1">
    <property type="nucleotide sequence ID" value="NZ_WVHS01000001.1"/>
</dbReference>
<feature type="signal peptide" evidence="1">
    <location>
        <begin position="1"/>
        <end position="21"/>
    </location>
</feature>
<dbReference type="InterPro" id="IPR011045">
    <property type="entry name" value="N2O_reductase_N"/>
</dbReference>
<comment type="caution">
    <text evidence="2">The sequence shown here is derived from an EMBL/GenBank/DDBJ whole genome shotgun (WGS) entry which is preliminary data.</text>
</comment>
<evidence type="ECO:0000313" key="3">
    <source>
        <dbReference type="Proteomes" id="UP000451233"/>
    </source>
</evidence>
<proteinExistence type="predicted"/>
<gene>
    <name evidence="2" type="ORF">GS398_01855</name>
</gene>
<feature type="chain" id="PRO_5029484865" description="YncE family protein" evidence="1">
    <location>
        <begin position="22"/>
        <end position="140"/>
    </location>
</feature>
<reference evidence="2 3" key="1">
    <citation type="submission" date="2019-11" db="EMBL/GenBank/DDBJ databases">
        <title>Pedobacter sp. HMF7056 Genome sequencing and assembly.</title>
        <authorList>
            <person name="Kang H."/>
            <person name="Kim H."/>
            <person name="Joh K."/>
        </authorList>
    </citation>
    <scope>NUCLEOTIDE SEQUENCE [LARGE SCALE GENOMIC DNA]</scope>
    <source>
        <strain evidence="2 3">HMF7056</strain>
    </source>
</reference>
<evidence type="ECO:0000256" key="1">
    <source>
        <dbReference type="SAM" id="SignalP"/>
    </source>
</evidence>
<dbReference type="AlphaFoldDB" id="A0A7K1XT54"/>
<dbReference type="Proteomes" id="UP000451233">
    <property type="component" value="Unassembled WGS sequence"/>
</dbReference>
<evidence type="ECO:0008006" key="4">
    <source>
        <dbReference type="Google" id="ProtNLM"/>
    </source>
</evidence>
<dbReference type="EMBL" id="WVHS01000001">
    <property type="protein sequence ID" value="MXV14028.1"/>
    <property type="molecule type" value="Genomic_DNA"/>
</dbReference>
<organism evidence="2 3">
    <name type="scientific">Hufsiella ginkgonis</name>
    <dbReference type="NCBI Taxonomy" id="2695274"/>
    <lineage>
        <taxon>Bacteria</taxon>
        <taxon>Pseudomonadati</taxon>
        <taxon>Bacteroidota</taxon>
        <taxon>Sphingobacteriia</taxon>
        <taxon>Sphingobacteriales</taxon>
        <taxon>Sphingobacteriaceae</taxon>
        <taxon>Hufsiella</taxon>
    </lineage>
</organism>
<keyword evidence="3" id="KW-1185">Reference proteome</keyword>
<sequence length="140" mass="14887">MKSRSILITAAAIALAVPAFAQQKTGMRMLKTFPIGSAGGWDYLTADSQNGKLYISHGTQVNSETTNEVVVIDVKTYKVIKRFKIVAGEEPTGLAIDRTTGRLFIGCGGNQLLVVMDTATGKNIASFPIGSCDGVAFERS</sequence>
<dbReference type="SUPFAM" id="SSF50974">
    <property type="entry name" value="Nitrous oxide reductase, N-terminal domain"/>
    <property type="match status" value="1"/>
</dbReference>
<accession>A0A7K1XT54</accession>
<name>A0A7K1XT54_9SPHI</name>
<dbReference type="Gene3D" id="2.130.10.10">
    <property type="entry name" value="YVTN repeat-like/Quinoprotein amine dehydrogenase"/>
    <property type="match status" value="1"/>
</dbReference>
<evidence type="ECO:0000313" key="2">
    <source>
        <dbReference type="EMBL" id="MXV14028.1"/>
    </source>
</evidence>